<dbReference type="Proteomes" id="UP001060085">
    <property type="component" value="Linkage Group LG07"/>
</dbReference>
<dbReference type="EMBL" id="CM044707">
    <property type="protein sequence ID" value="KAI5652269.1"/>
    <property type="molecule type" value="Genomic_DNA"/>
</dbReference>
<gene>
    <name evidence="1" type="ORF">M9H77_29456</name>
</gene>
<name>A0ACB9ZUT1_CATRO</name>
<reference evidence="2" key="1">
    <citation type="journal article" date="2023" name="Nat. Plants">
        <title>Single-cell RNA sequencing provides a high-resolution roadmap for understanding the multicellular compartmentation of specialized metabolism.</title>
        <authorList>
            <person name="Sun S."/>
            <person name="Shen X."/>
            <person name="Li Y."/>
            <person name="Li Y."/>
            <person name="Wang S."/>
            <person name="Li R."/>
            <person name="Zhang H."/>
            <person name="Shen G."/>
            <person name="Guo B."/>
            <person name="Wei J."/>
            <person name="Xu J."/>
            <person name="St-Pierre B."/>
            <person name="Chen S."/>
            <person name="Sun C."/>
        </authorList>
    </citation>
    <scope>NUCLEOTIDE SEQUENCE [LARGE SCALE GENOMIC DNA]</scope>
</reference>
<evidence type="ECO:0000313" key="1">
    <source>
        <dbReference type="EMBL" id="KAI5652269.1"/>
    </source>
</evidence>
<keyword evidence="2" id="KW-1185">Reference proteome</keyword>
<sequence length="468" mass="54398">MQVEKAKGTSLEDLEDSTSNGEEGMNPIAGGRAHLSSTVGSWQGERMLPTTNAIKWGILGLTFMQRMEVIGRQEMTYSKLARARSNCYKDGGYDRNAYGGSHHRNGHYTNRRQMGICNFSSRAEGFLHIPYEDCYENSPYDVHKGYHVSLEELKSLLVSYTCHVSLFGDMCIIAFDGNLFLLMPSMSKCLSSHVSLENPLTSSSVKFDPLYYGFRMLDDTSFVDSNIIGFELDCALFDFLHEEYLGKFIEDIDYVFPFLDALMKYFVGVTHLNQRFHLLSGQVEFSYNEHKLSCVVDSLHLLFESTFGFKFYHMRFKDFLLKGFGIQVGVGFEHTCKDFVVELLYYLSPFKEWFSKFSITLISFSKNSWPMFLKLRFDGMLFYHPPFKEFLKKMRFKEGGKGSWSFDHFVSISTHLNFQFPTLVKYKVYLHVQMLWSSYRKTILLTTTFLGETLFKLWFSRVILRVWK</sequence>
<comment type="caution">
    <text evidence="1">The sequence shown here is derived from an EMBL/GenBank/DDBJ whole genome shotgun (WGS) entry which is preliminary data.</text>
</comment>
<protein>
    <submittedName>
        <fullName evidence="1">Uncharacterized protein</fullName>
    </submittedName>
</protein>
<accession>A0ACB9ZUT1</accession>
<proteinExistence type="predicted"/>
<evidence type="ECO:0000313" key="2">
    <source>
        <dbReference type="Proteomes" id="UP001060085"/>
    </source>
</evidence>
<organism evidence="1 2">
    <name type="scientific">Catharanthus roseus</name>
    <name type="common">Madagascar periwinkle</name>
    <name type="synonym">Vinca rosea</name>
    <dbReference type="NCBI Taxonomy" id="4058"/>
    <lineage>
        <taxon>Eukaryota</taxon>
        <taxon>Viridiplantae</taxon>
        <taxon>Streptophyta</taxon>
        <taxon>Embryophyta</taxon>
        <taxon>Tracheophyta</taxon>
        <taxon>Spermatophyta</taxon>
        <taxon>Magnoliopsida</taxon>
        <taxon>eudicotyledons</taxon>
        <taxon>Gunneridae</taxon>
        <taxon>Pentapetalae</taxon>
        <taxon>asterids</taxon>
        <taxon>lamiids</taxon>
        <taxon>Gentianales</taxon>
        <taxon>Apocynaceae</taxon>
        <taxon>Rauvolfioideae</taxon>
        <taxon>Vinceae</taxon>
        <taxon>Catharanthinae</taxon>
        <taxon>Catharanthus</taxon>
    </lineage>
</organism>